<comment type="caution">
    <text evidence="5">The sequence shown here is derived from an EMBL/GenBank/DDBJ whole genome shotgun (WGS) entry which is preliminary data.</text>
</comment>
<dbReference type="AlphaFoldDB" id="A0ABD3N183"/>
<protein>
    <recommendedName>
        <fullName evidence="7">ANK_REP_REGION domain-containing protein</fullName>
    </recommendedName>
</protein>
<dbReference type="InterPro" id="IPR036770">
    <property type="entry name" value="Ankyrin_rpt-contain_sf"/>
</dbReference>
<feature type="region of interest" description="Disordered" evidence="4">
    <location>
        <begin position="325"/>
        <end position="355"/>
    </location>
</feature>
<evidence type="ECO:0000256" key="4">
    <source>
        <dbReference type="SAM" id="MobiDB-lite"/>
    </source>
</evidence>
<dbReference type="PRINTS" id="PR01415">
    <property type="entry name" value="ANKYRIN"/>
</dbReference>
<keyword evidence="6" id="KW-1185">Reference proteome</keyword>
<organism evidence="5 6">
    <name type="scientific">Cyclotella atomus</name>
    <dbReference type="NCBI Taxonomy" id="382360"/>
    <lineage>
        <taxon>Eukaryota</taxon>
        <taxon>Sar</taxon>
        <taxon>Stramenopiles</taxon>
        <taxon>Ochrophyta</taxon>
        <taxon>Bacillariophyta</taxon>
        <taxon>Coscinodiscophyceae</taxon>
        <taxon>Thalassiosirophycidae</taxon>
        <taxon>Stephanodiscales</taxon>
        <taxon>Stephanodiscaceae</taxon>
        <taxon>Cyclotella</taxon>
    </lineage>
</organism>
<evidence type="ECO:0000313" key="6">
    <source>
        <dbReference type="Proteomes" id="UP001530400"/>
    </source>
</evidence>
<dbReference type="Proteomes" id="UP001530400">
    <property type="component" value="Unassembled WGS sequence"/>
</dbReference>
<evidence type="ECO:0000313" key="5">
    <source>
        <dbReference type="EMBL" id="KAL3768292.1"/>
    </source>
</evidence>
<feature type="compositionally biased region" description="Polar residues" evidence="4">
    <location>
        <begin position="128"/>
        <end position="138"/>
    </location>
</feature>
<accession>A0ABD3N183</accession>
<dbReference type="PROSITE" id="PS50088">
    <property type="entry name" value="ANK_REPEAT"/>
    <property type="match status" value="3"/>
</dbReference>
<evidence type="ECO:0008006" key="7">
    <source>
        <dbReference type="Google" id="ProtNLM"/>
    </source>
</evidence>
<dbReference type="SMART" id="SM00248">
    <property type="entry name" value="ANK"/>
    <property type="match status" value="10"/>
</dbReference>
<dbReference type="Pfam" id="PF12796">
    <property type="entry name" value="Ank_2"/>
    <property type="match status" value="2"/>
</dbReference>
<evidence type="ECO:0000256" key="1">
    <source>
        <dbReference type="ARBA" id="ARBA00022737"/>
    </source>
</evidence>
<dbReference type="EMBL" id="JALLPJ020001350">
    <property type="protein sequence ID" value="KAL3768292.1"/>
    <property type="molecule type" value="Genomic_DNA"/>
</dbReference>
<reference evidence="5 6" key="1">
    <citation type="submission" date="2024-10" db="EMBL/GenBank/DDBJ databases">
        <title>Updated reference genomes for cyclostephanoid diatoms.</title>
        <authorList>
            <person name="Roberts W.R."/>
            <person name="Alverson A.J."/>
        </authorList>
    </citation>
    <scope>NUCLEOTIDE SEQUENCE [LARGE SCALE GENOMIC DNA]</scope>
    <source>
        <strain evidence="5 6">AJA010-31</strain>
    </source>
</reference>
<dbReference type="PROSITE" id="PS50297">
    <property type="entry name" value="ANK_REP_REGION"/>
    <property type="match status" value="3"/>
</dbReference>
<proteinExistence type="predicted"/>
<feature type="repeat" description="ANK" evidence="3">
    <location>
        <begin position="589"/>
        <end position="611"/>
    </location>
</feature>
<keyword evidence="2 3" id="KW-0040">ANK repeat</keyword>
<sequence>MSANVRGRCLDEFKSSSFSAIDNDLTNVVEDSEEGVKPLPSAVMSTPEYIRIHANAPPSTLRHIIKTQIFPSDDVNYLNRLVGDIGNLEYVFRFLWFDGPKPTSYSDEWDDTNVKYSQCGSGAAAWNESPTRGETNWGSSTYSSARRRAATDASRSTIEAQQPSVRSSKKGANRSGRTWIQYCCYYNAHQCLQWIFREVVRNHLDNLNREHENQASAISERGLHGSLARQTNSRKLSVESMHIIYQLLEYPSHCYCATNYVAVAAIRNSHDCLLMLLQYGGLDPNMQINSHGSTASHIAAWKDNVECLQVLKSGCYSSGFTGDDGEESFDSGDVISQSSSKDDESNNCNKEEHPHRDAFSSIAAVPLGPHKTWAADWNRINEQGETSLHVAAREGSCRAMQFFLDLAFSFAEAESYSNDEGHRARLHCLSEDGVKESKQLNLHSESEKTLRAPLDFSLRNKDGMDCTALAAQNNHPKIIEMIGRCIQQIKEIDDDSSQDIKQSSSEGFWDKPFQSLLGTAPQDRLVPKPPPPQSHLSSLRRRANTDPVRFHIENKVSKTSISEHNINNQVSLPRYHPSLNHRNVQEKSNHETPIHVAARQGNVAVLKALFDSKHCDTPARDALGQTALHIAVLALHMDVIQFFVDLNIEQFKRFDVVDILGRTPLYIACLLGYSSIARTLVAVSNWRVLCHEKRQSTDSPLLVNVSRGQPPLHAAVINNHLNTVNVLLQCGVSVDQLDVDGRTAIISAAKLGLYEMCQMLILHGANVNARSSKGGPTPYQKAKKYKHTNVADLLYEFGGR</sequence>
<gene>
    <name evidence="5" type="ORF">ACHAWO_012402</name>
</gene>
<dbReference type="Gene3D" id="1.25.40.20">
    <property type="entry name" value="Ankyrin repeat-containing domain"/>
    <property type="match status" value="4"/>
</dbReference>
<dbReference type="PANTHER" id="PTHR24123:SF33">
    <property type="entry name" value="PROTEIN HOS4"/>
    <property type="match status" value="1"/>
</dbReference>
<dbReference type="InterPro" id="IPR051165">
    <property type="entry name" value="Multifunctional_ANK_Repeat"/>
</dbReference>
<dbReference type="SUPFAM" id="SSF48403">
    <property type="entry name" value="Ankyrin repeat"/>
    <property type="match status" value="2"/>
</dbReference>
<feature type="region of interest" description="Disordered" evidence="4">
    <location>
        <begin position="520"/>
        <end position="544"/>
    </location>
</feature>
<dbReference type="Pfam" id="PF13637">
    <property type="entry name" value="Ank_4"/>
    <property type="match status" value="1"/>
</dbReference>
<dbReference type="InterPro" id="IPR002110">
    <property type="entry name" value="Ankyrin_rpt"/>
</dbReference>
<keyword evidence="1" id="KW-0677">Repeat</keyword>
<feature type="compositionally biased region" description="Basic and acidic residues" evidence="4">
    <location>
        <begin position="340"/>
        <end position="355"/>
    </location>
</feature>
<feature type="region of interest" description="Disordered" evidence="4">
    <location>
        <begin position="125"/>
        <end position="172"/>
    </location>
</feature>
<evidence type="ECO:0000256" key="3">
    <source>
        <dbReference type="PROSITE-ProRule" id="PRU00023"/>
    </source>
</evidence>
<feature type="repeat" description="ANK" evidence="3">
    <location>
        <begin position="740"/>
        <end position="772"/>
    </location>
</feature>
<evidence type="ECO:0000256" key="2">
    <source>
        <dbReference type="ARBA" id="ARBA00023043"/>
    </source>
</evidence>
<name>A0ABD3N183_9STRA</name>
<feature type="repeat" description="ANK" evidence="3">
    <location>
        <begin position="707"/>
        <end position="739"/>
    </location>
</feature>
<dbReference type="PANTHER" id="PTHR24123">
    <property type="entry name" value="ANKYRIN REPEAT-CONTAINING"/>
    <property type="match status" value="1"/>
</dbReference>